<accession>A0A0F9NK17</accession>
<organism evidence="2">
    <name type="scientific">marine sediment metagenome</name>
    <dbReference type="NCBI Taxonomy" id="412755"/>
    <lineage>
        <taxon>unclassified sequences</taxon>
        <taxon>metagenomes</taxon>
        <taxon>ecological metagenomes</taxon>
    </lineage>
</organism>
<gene>
    <name evidence="2" type="ORF">LCGC14_0941210</name>
</gene>
<comment type="caution">
    <text evidence="2">The sequence shown here is derived from an EMBL/GenBank/DDBJ whole genome shotgun (WGS) entry which is preliminary data.</text>
</comment>
<dbReference type="AlphaFoldDB" id="A0A0F9NK17"/>
<protein>
    <submittedName>
        <fullName evidence="2">Uncharacterized protein</fullName>
    </submittedName>
</protein>
<proteinExistence type="predicted"/>
<name>A0A0F9NK17_9ZZZZ</name>
<reference evidence="2" key="1">
    <citation type="journal article" date="2015" name="Nature">
        <title>Complex archaea that bridge the gap between prokaryotes and eukaryotes.</title>
        <authorList>
            <person name="Spang A."/>
            <person name="Saw J.H."/>
            <person name="Jorgensen S.L."/>
            <person name="Zaremba-Niedzwiedzka K."/>
            <person name="Martijn J."/>
            <person name="Lind A.E."/>
            <person name="van Eijk R."/>
            <person name="Schleper C."/>
            <person name="Guy L."/>
            <person name="Ettema T.J."/>
        </authorList>
    </citation>
    <scope>NUCLEOTIDE SEQUENCE</scope>
</reference>
<evidence type="ECO:0000256" key="1">
    <source>
        <dbReference type="SAM" id="MobiDB-lite"/>
    </source>
</evidence>
<sequence>MDLRRDKVDFKRRFIRVERSKNNRVRKSLMNSAVEQLVSKKEMEKEEKKYRVNGHNLVTTEDGKQTSRIVTH</sequence>
<dbReference type="EMBL" id="LAZR01003293">
    <property type="protein sequence ID" value="KKN19895.1"/>
    <property type="molecule type" value="Genomic_DNA"/>
</dbReference>
<feature type="region of interest" description="Disordered" evidence="1">
    <location>
        <begin position="42"/>
        <end position="72"/>
    </location>
</feature>
<evidence type="ECO:0000313" key="2">
    <source>
        <dbReference type="EMBL" id="KKN19895.1"/>
    </source>
</evidence>